<dbReference type="EMBL" id="BPQB01000024">
    <property type="protein sequence ID" value="GJE91988.1"/>
    <property type="molecule type" value="Genomic_DNA"/>
</dbReference>
<organism evidence="1 2">
    <name type="scientific">Phanerochaete sordida</name>
    <dbReference type="NCBI Taxonomy" id="48140"/>
    <lineage>
        <taxon>Eukaryota</taxon>
        <taxon>Fungi</taxon>
        <taxon>Dikarya</taxon>
        <taxon>Basidiomycota</taxon>
        <taxon>Agaricomycotina</taxon>
        <taxon>Agaricomycetes</taxon>
        <taxon>Polyporales</taxon>
        <taxon>Phanerochaetaceae</taxon>
        <taxon>Phanerochaete</taxon>
    </lineage>
</organism>
<dbReference type="AlphaFoldDB" id="A0A9P3GBS9"/>
<keyword evidence="2" id="KW-1185">Reference proteome</keyword>
<proteinExistence type="predicted"/>
<comment type="caution">
    <text evidence="1">The sequence shown here is derived from an EMBL/GenBank/DDBJ whole genome shotgun (WGS) entry which is preliminary data.</text>
</comment>
<reference evidence="1 2" key="1">
    <citation type="submission" date="2021-08" db="EMBL/GenBank/DDBJ databases">
        <title>Draft Genome Sequence of Phanerochaete sordida strain YK-624.</title>
        <authorList>
            <person name="Mori T."/>
            <person name="Dohra H."/>
            <person name="Suzuki T."/>
            <person name="Kawagishi H."/>
            <person name="Hirai H."/>
        </authorList>
    </citation>
    <scope>NUCLEOTIDE SEQUENCE [LARGE SCALE GENOMIC DNA]</scope>
    <source>
        <strain evidence="1 2">YK-624</strain>
    </source>
</reference>
<accession>A0A9P3GBS9</accession>
<protein>
    <submittedName>
        <fullName evidence="1">Uncharacterized protein</fullName>
    </submittedName>
</protein>
<dbReference type="Proteomes" id="UP000703269">
    <property type="component" value="Unassembled WGS sequence"/>
</dbReference>
<name>A0A9P3GBS9_9APHY</name>
<evidence type="ECO:0000313" key="2">
    <source>
        <dbReference type="Proteomes" id="UP000703269"/>
    </source>
</evidence>
<gene>
    <name evidence="1" type="ORF">PsYK624_081410</name>
</gene>
<sequence>MANTNRRQPAHSTLPAGGAPVLGGPLNAAAQSFHLDFKGAVIAWEHVNTSQGTIPLNLFTIAMVLGLANATNLELTFRTARPSLLAMIRVELSQILALRDVKINVVYDGVGEGGIFDVWRGVAEILRSIPDTARLNRISFSSPVPRAILCKTLASNALICDLQRLLWNVDAALVRLCDRASVRSVALTPPSDEELTEGELQRAATFFPALYDFGLLRLERIRA</sequence>
<evidence type="ECO:0000313" key="1">
    <source>
        <dbReference type="EMBL" id="GJE91988.1"/>
    </source>
</evidence>